<gene>
    <name evidence="2" type="ordered locus">Emtol_1379</name>
</gene>
<reference evidence="2 3" key="1">
    <citation type="submission" date="2011-07" db="EMBL/GenBank/DDBJ databases">
        <title>The complete genome of chromosome of Emticicia oligotrophica DSM 17448.</title>
        <authorList>
            <consortium name="US DOE Joint Genome Institute (JGI-PGF)"/>
            <person name="Lucas S."/>
            <person name="Han J."/>
            <person name="Lapidus A."/>
            <person name="Bruce D."/>
            <person name="Goodwin L."/>
            <person name="Pitluck S."/>
            <person name="Peters L."/>
            <person name="Kyrpides N."/>
            <person name="Mavromatis K."/>
            <person name="Ivanova N."/>
            <person name="Ovchinnikova G."/>
            <person name="Teshima H."/>
            <person name="Detter J.C."/>
            <person name="Tapia R."/>
            <person name="Han C."/>
            <person name="Land M."/>
            <person name="Hauser L."/>
            <person name="Markowitz V."/>
            <person name="Cheng J.-F."/>
            <person name="Hugenholtz P."/>
            <person name="Woyke T."/>
            <person name="Wu D."/>
            <person name="Tindall B."/>
            <person name="Pomrenke H."/>
            <person name="Brambilla E."/>
            <person name="Klenk H.-P."/>
            <person name="Eisen J.A."/>
        </authorList>
    </citation>
    <scope>NUCLEOTIDE SEQUENCE [LARGE SCALE GENOMIC DNA]</scope>
    <source>
        <strain evidence="2 3">DSM 17448</strain>
    </source>
</reference>
<accession>A0ABN4AK25</accession>
<evidence type="ECO:0000259" key="1">
    <source>
        <dbReference type="Pfam" id="PF18962"/>
    </source>
</evidence>
<dbReference type="InterPro" id="IPR013783">
    <property type="entry name" value="Ig-like_fold"/>
</dbReference>
<keyword evidence="3" id="KW-1185">Reference proteome</keyword>
<protein>
    <recommendedName>
        <fullName evidence="1">Secretion system C-terminal sorting domain-containing protein</fullName>
    </recommendedName>
</protein>
<dbReference type="Pfam" id="PF18962">
    <property type="entry name" value="Por_Secre_tail"/>
    <property type="match status" value="1"/>
</dbReference>
<dbReference type="Proteomes" id="UP000002875">
    <property type="component" value="Chromosome"/>
</dbReference>
<evidence type="ECO:0000313" key="2">
    <source>
        <dbReference type="EMBL" id="AFK02528.1"/>
    </source>
</evidence>
<dbReference type="InterPro" id="IPR026444">
    <property type="entry name" value="Secre_tail"/>
</dbReference>
<dbReference type="CDD" id="cd00146">
    <property type="entry name" value="PKD"/>
    <property type="match status" value="1"/>
</dbReference>
<dbReference type="EMBL" id="CP002961">
    <property type="protein sequence ID" value="AFK02528.1"/>
    <property type="molecule type" value="Genomic_DNA"/>
</dbReference>
<dbReference type="NCBIfam" id="TIGR04183">
    <property type="entry name" value="Por_Secre_tail"/>
    <property type="match status" value="1"/>
</dbReference>
<organism evidence="2 3">
    <name type="scientific">Emticicia oligotrophica (strain DSM 17448 / CIP 109782 / MTCC 6937 / GPTSA100-15)</name>
    <dbReference type="NCBI Taxonomy" id="929562"/>
    <lineage>
        <taxon>Bacteria</taxon>
        <taxon>Pseudomonadati</taxon>
        <taxon>Bacteroidota</taxon>
        <taxon>Cytophagia</taxon>
        <taxon>Cytophagales</taxon>
        <taxon>Leadbetterellaceae</taxon>
        <taxon>Emticicia</taxon>
    </lineage>
</organism>
<feature type="domain" description="Secretion system C-terminal sorting" evidence="1">
    <location>
        <begin position="728"/>
        <end position="804"/>
    </location>
</feature>
<name>A0ABN4AK25_EMTOG</name>
<dbReference type="Gene3D" id="2.60.40.10">
    <property type="entry name" value="Immunoglobulins"/>
    <property type="match status" value="1"/>
</dbReference>
<sequence>MGYTQWKSNTSTPTVVSAAPDFQYAVLYSIDDNANSFYVWADYRDNLIDLYAQKLDAKGTPQWTKDGLRIGRILDKSTFIYTPKLIKPDGKGGAYILWHRCIDVNKTDRRNLYAQYVSSEGKAQWAADGVKVTEQELTSDDANDGVLELNDLKNDKLLITFNNFNRTTNDNVVYTKKLNYSGAVIEEETKLLQAKGLETKVIYDEKNSKFLALVRDPNADYSFQTFDTSNKEILPLTAALPNPFNGKSRIDMFKVDTDGNAIVGRTISGEDKRTVFVHKINKDGKNLWGISGVNLGSNSTFDVQIIPTSDGGGFATWIETGDKSRPFQKAKINANGNIIWKNEVFTPRSDKAYFLPNKLISDGKDGVYTLWLKPKDIGYDLTVQHFDANGNPKFGEDGVAIKDYTFYSDYRLMLHPKNGGVIVLYGCNKEVEDGRGGSVDLYTNYFTENGKFGLEVQPSITLSNLSSNSFCAGQSFTVAFTTADANFNLDNNFRILLSDKTGSFDKAIEIGRDPRRSVNVKTAQDLESGTYKVKVVSTSPIIESTNTLDITVGQTPPPVIAADKLSICAGGNEKVTLTSSSCKDGVLKWSNSSTGTTIAISPVDNTTYTATCAVAGCKESSISNALLIQAIKLAVTASNSGPYFEGELLKLSSNATSGTAPLKYEWSGPNGFAANIQNPSILNIGINATGTYTVKVTDANNCFGTAQTEIKVSAILANEPLSKALVNVFPNPVAEQLNVSFELQPNKALNITILDSRGRIVEQRKINALGGIQQEKFDIRNLVGGQYFLKINTSEQEVVKKIIISQ</sequence>
<proteinExistence type="predicted"/>
<evidence type="ECO:0000313" key="3">
    <source>
        <dbReference type="Proteomes" id="UP000002875"/>
    </source>
</evidence>